<feature type="binding site" evidence="10">
    <location>
        <position position="253"/>
    </location>
    <ligand>
        <name>[4Fe-4S] cluster</name>
        <dbReference type="ChEBI" id="CHEBI:49883"/>
    </ligand>
</feature>
<evidence type="ECO:0000313" key="13">
    <source>
        <dbReference type="EMBL" id="PBC26938.1"/>
    </source>
</evidence>
<comment type="subunit">
    <text evidence="10">Monomer.</text>
</comment>
<comment type="domain">
    <text evidence="10">The twin Cx2C motifs are involved in the recognition by the mitochondrial MIA40-ERV1 disulfide relay system. The formation of 2 disulfide bonds in the Cx2C motifs through dithiol/disulfide exchange reactions effectively traps the protein in the mitochondrial intermembrane space.</text>
</comment>
<comment type="cofactor">
    <cofactor evidence="10">
        <name>[2Fe-2S] cluster</name>
        <dbReference type="ChEBI" id="CHEBI:190135"/>
    </cofactor>
</comment>
<evidence type="ECO:0000256" key="6">
    <source>
        <dbReference type="ARBA" id="ARBA00022723"/>
    </source>
</evidence>
<proteinExistence type="inferred from homology"/>
<dbReference type="InterPro" id="IPR046408">
    <property type="entry name" value="CIAPIN1"/>
</dbReference>
<dbReference type="GO" id="GO:0016226">
    <property type="term" value="P:iron-sulfur cluster assembly"/>
    <property type="evidence" value="ECO:0007669"/>
    <property type="project" value="UniProtKB-UniRule"/>
</dbReference>
<comment type="subcellular location">
    <subcellularLocation>
        <location evidence="10">Cytoplasm</location>
    </subcellularLocation>
    <subcellularLocation>
        <location evidence="10">Mitochondrion intermembrane space</location>
    </subcellularLocation>
</comment>
<dbReference type="PANTHER" id="PTHR13273">
    <property type="entry name" value="ANAMORSIN"/>
    <property type="match status" value="1"/>
</dbReference>
<dbReference type="AlphaFoldDB" id="A0A2A3E5H1"/>
<dbReference type="SUPFAM" id="SSF53335">
    <property type="entry name" value="S-adenosyl-L-methionine-dependent methyltransferases"/>
    <property type="match status" value="1"/>
</dbReference>
<dbReference type="GO" id="GO:0051539">
    <property type="term" value="F:4 iron, 4 sulfur cluster binding"/>
    <property type="evidence" value="ECO:0007669"/>
    <property type="project" value="UniProtKB-KW"/>
</dbReference>
<keyword evidence="6 10" id="KW-0479">Metal-binding</keyword>
<dbReference type="GO" id="GO:0009055">
    <property type="term" value="F:electron transfer activity"/>
    <property type="evidence" value="ECO:0007669"/>
    <property type="project" value="UniProtKB-UniRule"/>
</dbReference>
<keyword evidence="3 10" id="KW-0004">4Fe-4S</keyword>
<comment type="cofactor">
    <cofactor evidence="1 10">
        <name>[4Fe-4S] cluster</name>
        <dbReference type="ChEBI" id="CHEBI:49883"/>
    </cofactor>
</comment>
<evidence type="ECO:0000256" key="8">
    <source>
        <dbReference type="ARBA" id="ARBA00023014"/>
    </source>
</evidence>
<keyword evidence="5 10" id="KW-0001">2Fe-2S</keyword>
<evidence type="ECO:0000256" key="9">
    <source>
        <dbReference type="ARBA" id="ARBA00023128"/>
    </source>
</evidence>
<dbReference type="GO" id="GO:0051537">
    <property type="term" value="F:2 iron, 2 sulfur cluster binding"/>
    <property type="evidence" value="ECO:0007669"/>
    <property type="project" value="UniProtKB-UniRule"/>
</dbReference>
<keyword evidence="9 10" id="KW-0496">Mitochondrion</keyword>
<evidence type="ECO:0000256" key="4">
    <source>
        <dbReference type="ARBA" id="ARBA00022490"/>
    </source>
</evidence>
<dbReference type="Pfam" id="PF05093">
    <property type="entry name" value="CIAPIN1"/>
    <property type="match status" value="1"/>
</dbReference>
<gene>
    <name evidence="13" type="ORF">APICC_04124</name>
</gene>
<comment type="similarity">
    <text evidence="2 10">Belongs to the anamorsin family.</text>
</comment>
<keyword evidence="7 10" id="KW-0408">Iron</keyword>
<protein>
    <recommendedName>
        <fullName evidence="10">Anamorsin homolog</fullName>
    </recommendedName>
    <alternativeName>
        <fullName evidence="10">Fe-S cluster assembly protein DRE2 homolog</fullName>
    </alternativeName>
</protein>
<feature type="binding site" evidence="10">
    <location>
        <position position="205"/>
    </location>
    <ligand>
        <name>[2Fe-2S] cluster</name>
        <dbReference type="ChEBI" id="CHEBI:190135"/>
    </ligand>
</feature>
<feature type="binding site" evidence="10">
    <location>
        <position position="219"/>
    </location>
    <ligand>
        <name>[2Fe-2S] cluster</name>
        <dbReference type="ChEBI" id="CHEBI:190135"/>
    </ligand>
</feature>
<comment type="domain">
    <text evidence="10">The N-terminal domain has structural similarity with S-adenosyl-L-methionine-dependent methyltransferases, but does not bind S-adenosyl-L-methionine. It is required for correct assembly of the 2 Fe-S clusters.</text>
</comment>
<keyword evidence="4 10" id="KW-0963">Cytoplasm</keyword>
<evidence type="ECO:0000256" key="10">
    <source>
        <dbReference type="HAMAP-Rule" id="MF_03115"/>
    </source>
</evidence>
<comment type="domain">
    <text evidence="10">The C-terminal domain binds 2 Fe-S clusters but is otherwise mostly in an intrinsically disordered conformation.</text>
</comment>
<comment type="caution">
    <text evidence="10">Lacks conserved residue(s) required for the propagation of feature annotation.</text>
</comment>
<dbReference type="PANTHER" id="PTHR13273:SF14">
    <property type="entry name" value="ANAMORSIN"/>
    <property type="match status" value="1"/>
</dbReference>
<dbReference type="InterPro" id="IPR029063">
    <property type="entry name" value="SAM-dependent_MTases_sf"/>
</dbReference>
<feature type="domain" description="Anamorsin C-terminal" evidence="11">
    <location>
        <begin position="235"/>
        <end position="268"/>
    </location>
</feature>
<feature type="binding site" evidence="10">
    <location>
        <position position="250"/>
    </location>
    <ligand>
        <name>[4Fe-4S] cluster</name>
        <dbReference type="ChEBI" id="CHEBI:49883"/>
    </ligand>
</feature>
<feature type="binding site" evidence="10">
    <location>
        <position position="217"/>
    </location>
    <ligand>
        <name>[2Fe-2S] cluster</name>
        <dbReference type="ChEBI" id="CHEBI:190135"/>
    </ligand>
</feature>
<dbReference type="GO" id="GO:0005758">
    <property type="term" value="C:mitochondrial intermembrane space"/>
    <property type="evidence" value="ECO:0007669"/>
    <property type="project" value="UniProtKB-SubCell"/>
</dbReference>
<feature type="binding site" evidence="10">
    <location>
        <position position="239"/>
    </location>
    <ligand>
        <name>[4Fe-4S] cluster</name>
        <dbReference type="ChEBI" id="CHEBI:49883"/>
    </ligand>
</feature>
<dbReference type="GO" id="GO:0046872">
    <property type="term" value="F:metal ion binding"/>
    <property type="evidence" value="ECO:0007669"/>
    <property type="project" value="UniProtKB-KW"/>
</dbReference>
<evidence type="ECO:0000256" key="1">
    <source>
        <dbReference type="ARBA" id="ARBA00001966"/>
    </source>
</evidence>
<dbReference type="STRING" id="94128.A0A2A3E5H1"/>
<keyword evidence="8 10" id="KW-0411">Iron-sulfur</keyword>
<feature type="short sequence motif" description="Cx2C motif 1" evidence="10">
    <location>
        <begin position="239"/>
        <end position="242"/>
    </location>
</feature>
<dbReference type="InterPro" id="IPR007785">
    <property type="entry name" value="Anamorsin"/>
</dbReference>
<organism evidence="13 14">
    <name type="scientific">Apis cerana cerana</name>
    <name type="common">Oriental honeybee</name>
    <dbReference type="NCBI Taxonomy" id="94128"/>
    <lineage>
        <taxon>Eukaryota</taxon>
        <taxon>Metazoa</taxon>
        <taxon>Ecdysozoa</taxon>
        <taxon>Arthropoda</taxon>
        <taxon>Hexapoda</taxon>
        <taxon>Insecta</taxon>
        <taxon>Pterygota</taxon>
        <taxon>Neoptera</taxon>
        <taxon>Endopterygota</taxon>
        <taxon>Hymenoptera</taxon>
        <taxon>Apocrita</taxon>
        <taxon>Aculeata</taxon>
        <taxon>Apoidea</taxon>
        <taxon>Anthophila</taxon>
        <taxon>Apidae</taxon>
        <taxon>Apis</taxon>
    </lineage>
</organism>
<dbReference type="HAMAP" id="MF_03115">
    <property type="entry name" value="Anamorsin"/>
    <property type="match status" value="1"/>
</dbReference>
<feature type="domain" description="Anamorsin N-terminal" evidence="12">
    <location>
        <begin position="8"/>
        <end position="158"/>
    </location>
</feature>
<dbReference type="Proteomes" id="UP000242457">
    <property type="component" value="Unassembled WGS sequence"/>
</dbReference>
<sequence length="277" mass="31125">MTFFKENNNVLIILDSDISNDDIVDFISAIQKRLNHAEQLSIVSTKELKKCINSSIYDVIIFIFKLSYANIKIFLEESLRMLKPEGILIIYESYQQQENVYPIFDERVSNLKLSGFKVKAQESLDTKQLKNLLLNIYNNIDNIFEIVAEKPSFEIGSSVTLNFGEKKSSNIWKLDSAVDEELINEDDLLDENDIVKPIINSLRVCSTTGKRKACKDCTCGLAEELSGKTAKEGTVKSSCGNCYLGDAFRCASCPYLGMPAFKPGEKVVLPESQLKAD</sequence>
<evidence type="ECO:0000259" key="11">
    <source>
        <dbReference type="Pfam" id="PF05093"/>
    </source>
</evidence>
<feature type="short sequence motif" description="Cx2C motif 2" evidence="10">
    <location>
        <begin position="250"/>
        <end position="253"/>
    </location>
</feature>
<evidence type="ECO:0000256" key="3">
    <source>
        <dbReference type="ARBA" id="ARBA00022485"/>
    </source>
</evidence>
<feature type="binding site" evidence="10">
    <location>
        <position position="242"/>
    </location>
    <ligand>
        <name>[4Fe-4S] cluster</name>
        <dbReference type="ChEBI" id="CHEBI:49883"/>
    </ligand>
</feature>
<feature type="region of interest" description="Fe-S binding site B" evidence="10">
    <location>
        <begin position="239"/>
        <end position="253"/>
    </location>
</feature>
<reference evidence="13 14" key="1">
    <citation type="submission" date="2014-07" db="EMBL/GenBank/DDBJ databases">
        <title>Genomic and transcriptomic analysis on Apis cerana provide comprehensive insights into honey bee biology.</title>
        <authorList>
            <person name="Diao Q."/>
            <person name="Sun L."/>
            <person name="Zheng H."/>
            <person name="Zheng H."/>
            <person name="Xu S."/>
            <person name="Wang S."/>
            <person name="Zeng Z."/>
            <person name="Hu F."/>
            <person name="Su S."/>
            <person name="Wu J."/>
        </authorList>
    </citation>
    <scope>NUCLEOTIDE SEQUENCE [LARGE SCALE GENOMIC DNA]</scope>
    <source>
        <tissue evidence="13">Pupae without intestine</tissue>
    </source>
</reference>
<dbReference type="InterPro" id="IPR049011">
    <property type="entry name" value="Anamorsin_N_metazoan"/>
</dbReference>
<name>A0A2A3E5H1_APICC</name>
<evidence type="ECO:0000256" key="7">
    <source>
        <dbReference type="ARBA" id="ARBA00023004"/>
    </source>
</evidence>
<feature type="binding site" evidence="10">
    <location>
        <position position="214"/>
    </location>
    <ligand>
        <name>[2Fe-2S] cluster</name>
        <dbReference type="ChEBI" id="CHEBI:190135"/>
    </ligand>
</feature>
<keyword evidence="14" id="KW-1185">Reference proteome</keyword>
<evidence type="ECO:0000256" key="5">
    <source>
        <dbReference type="ARBA" id="ARBA00022714"/>
    </source>
</evidence>
<dbReference type="EMBL" id="KZ288362">
    <property type="protein sequence ID" value="PBC26938.1"/>
    <property type="molecule type" value="Genomic_DNA"/>
</dbReference>
<evidence type="ECO:0000256" key="2">
    <source>
        <dbReference type="ARBA" id="ARBA00008169"/>
    </source>
</evidence>
<evidence type="ECO:0000313" key="14">
    <source>
        <dbReference type="Proteomes" id="UP000242457"/>
    </source>
</evidence>
<dbReference type="Pfam" id="PF20922">
    <property type="entry name" value="Anamorsin_N"/>
    <property type="match status" value="1"/>
</dbReference>
<accession>A0A2A3E5H1</accession>
<dbReference type="OrthoDB" id="311633at2759"/>
<dbReference type="Gene3D" id="3.40.50.150">
    <property type="entry name" value="Vaccinia Virus protein VP39"/>
    <property type="match status" value="1"/>
</dbReference>
<comment type="function">
    <text evidence="10">Component of the cytosolic iron-sulfur (Fe-S) protein assembly (CIA) machinery. Required for the maturation of extramitochondrial Fe-S proteins. Part of an electron transfer chain functioning in an early step of cytosolic Fe-S biogenesis, facilitating the de novo assembly of a [4Fe-4S] cluster on the cytosolic Fe-S scaffold complex. Electrons are transferred from NADPH via a FAD- and FMN-containing diflavin oxidoreductase. Together with the diflavin oxidoreductase, also required for the assembly of the diferric tyrosyl radical cofactor of ribonucleotide reductase (RNR), probably by providing electrons for reduction during radical cofactor maturation in the catalytic small subunit.</text>
</comment>
<evidence type="ECO:0000259" key="12">
    <source>
        <dbReference type="Pfam" id="PF20922"/>
    </source>
</evidence>